<dbReference type="GO" id="GO:0003824">
    <property type="term" value="F:catalytic activity"/>
    <property type="evidence" value="ECO:0007669"/>
    <property type="project" value="InterPro"/>
</dbReference>
<proteinExistence type="predicted"/>
<comment type="caution">
    <text evidence="2">The sequence shown here is derived from an EMBL/GenBank/DDBJ whole genome shotgun (WGS) entry which is preliminary data.</text>
</comment>
<sequence length="202" mass="22623">MTGLGMINAGIATQMLLDLFNVEGIVHYGTAGNANPSLNIGDVTIAQFWAHTALWNWQARIFCMGIDTIEEVFTVSGTPEERDHTFWVPVDSHYFELSKNLEVGGKIRIRESDENEFFDGDFMPVMKSERMIQSLSHNHSKGESCLNSTTCLKPPPRVVGHLGEHLPQQCRREKFGVSPFDMESALVANAVRVVAQFINLLR</sequence>
<evidence type="ECO:0000259" key="1">
    <source>
        <dbReference type="Pfam" id="PF01048"/>
    </source>
</evidence>
<dbReference type="PANTHER" id="PTHR21234:SF19">
    <property type="entry name" value="BARK STORAGE PROTEIN B-LIKE"/>
    <property type="match status" value="1"/>
</dbReference>
<dbReference type="PANTHER" id="PTHR21234">
    <property type="entry name" value="PURINE NUCLEOSIDE PHOSPHORYLASE"/>
    <property type="match status" value="1"/>
</dbReference>
<dbReference type="InterPro" id="IPR035994">
    <property type="entry name" value="Nucleoside_phosphorylase_sf"/>
</dbReference>
<organism evidence="2 3">
    <name type="scientific">Acorus calamus</name>
    <name type="common">Sweet flag</name>
    <dbReference type="NCBI Taxonomy" id="4465"/>
    <lineage>
        <taxon>Eukaryota</taxon>
        <taxon>Viridiplantae</taxon>
        <taxon>Streptophyta</taxon>
        <taxon>Embryophyta</taxon>
        <taxon>Tracheophyta</taxon>
        <taxon>Spermatophyta</taxon>
        <taxon>Magnoliopsida</taxon>
        <taxon>Liliopsida</taxon>
        <taxon>Acoraceae</taxon>
        <taxon>Acorus</taxon>
    </lineage>
</organism>
<name>A0AAV9CL37_ACOCL</name>
<protein>
    <recommendedName>
        <fullName evidence="1">Nucleoside phosphorylase domain-containing protein</fullName>
    </recommendedName>
</protein>
<feature type="domain" description="Nucleoside phosphorylase" evidence="1">
    <location>
        <begin position="1"/>
        <end position="47"/>
    </location>
</feature>
<reference evidence="2" key="1">
    <citation type="journal article" date="2023" name="Nat. Commun.">
        <title>Diploid and tetraploid genomes of Acorus and the evolution of monocots.</title>
        <authorList>
            <person name="Ma L."/>
            <person name="Liu K.W."/>
            <person name="Li Z."/>
            <person name="Hsiao Y.Y."/>
            <person name="Qi Y."/>
            <person name="Fu T."/>
            <person name="Tang G.D."/>
            <person name="Zhang D."/>
            <person name="Sun W.H."/>
            <person name="Liu D.K."/>
            <person name="Li Y."/>
            <person name="Chen G.Z."/>
            <person name="Liu X.D."/>
            <person name="Liao X.Y."/>
            <person name="Jiang Y.T."/>
            <person name="Yu X."/>
            <person name="Hao Y."/>
            <person name="Huang J."/>
            <person name="Zhao X.W."/>
            <person name="Ke S."/>
            <person name="Chen Y.Y."/>
            <person name="Wu W.L."/>
            <person name="Hsu J.L."/>
            <person name="Lin Y.F."/>
            <person name="Huang M.D."/>
            <person name="Li C.Y."/>
            <person name="Huang L."/>
            <person name="Wang Z.W."/>
            <person name="Zhao X."/>
            <person name="Zhong W.Y."/>
            <person name="Peng D.H."/>
            <person name="Ahmad S."/>
            <person name="Lan S."/>
            <person name="Zhang J.S."/>
            <person name="Tsai W.C."/>
            <person name="Van de Peer Y."/>
            <person name="Liu Z.J."/>
        </authorList>
    </citation>
    <scope>NUCLEOTIDE SEQUENCE</scope>
    <source>
        <strain evidence="2">CP</strain>
    </source>
</reference>
<dbReference type="GO" id="GO:0009116">
    <property type="term" value="P:nucleoside metabolic process"/>
    <property type="evidence" value="ECO:0007669"/>
    <property type="project" value="InterPro"/>
</dbReference>
<dbReference type="AlphaFoldDB" id="A0AAV9CL37"/>
<dbReference type="Gene3D" id="3.40.50.1580">
    <property type="entry name" value="Nucleoside phosphorylase domain"/>
    <property type="match status" value="1"/>
</dbReference>
<evidence type="ECO:0000313" key="3">
    <source>
        <dbReference type="Proteomes" id="UP001180020"/>
    </source>
</evidence>
<dbReference type="EMBL" id="JAUJYO010000018">
    <property type="protein sequence ID" value="KAK1289701.1"/>
    <property type="molecule type" value="Genomic_DNA"/>
</dbReference>
<dbReference type="Pfam" id="PF01048">
    <property type="entry name" value="PNP_UDP_1"/>
    <property type="match status" value="1"/>
</dbReference>
<accession>A0AAV9CL37</accession>
<keyword evidence="3" id="KW-1185">Reference proteome</keyword>
<reference evidence="2" key="2">
    <citation type="submission" date="2023-06" db="EMBL/GenBank/DDBJ databases">
        <authorList>
            <person name="Ma L."/>
            <person name="Liu K.-W."/>
            <person name="Li Z."/>
            <person name="Hsiao Y.-Y."/>
            <person name="Qi Y."/>
            <person name="Fu T."/>
            <person name="Tang G."/>
            <person name="Zhang D."/>
            <person name="Sun W.-H."/>
            <person name="Liu D.-K."/>
            <person name="Li Y."/>
            <person name="Chen G.-Z."/>
            <person name="Liu X.-D."/>
            <person name="Liao X.-Y."/>
            <person name="Jiang Y.-T."/>
            <person name="Yu X."/>
            <person name="Hao Y."/>
            <person name="Huang J."/>
            <person name="Zhao X.-W."/>
            <person name="Ke S."/>
            <person name="Chen Y.-Y."/>
            <person name="Wu W.-L."/>
            <person name="Hsu J.-L."/>
            <person name="Lin Y.-F."/>
            <person name="Huang M.-D."/>
            <person name="Li C.-Y."/>
            <person name="Huang L."/>
            <person name="Wang Z.-W."/>
            <person name="Zhao X."/>
            <person name="Zhong W.-Y."/>
            <person name="Peng D.-H."/>
            <person name="Ahmad S."/>
            <person name="Lan S."/>
            <person name="Zhang J.-S."/>
            <person name="Tsai W.-C."/>
            <person name="Van De Peer Y."/>
            <person name="Liu Z.-J."/>
        </authorList>
    </citation>
    <scope>NUCLEOTIDE SEQUENCE</scope>
    <source>
        <strain evidence="2">CP</strain>
        <tissue evidence="2">Leaves</tissue>
    </source>
</reference>
<gene>
    <name evidence="2" type="ORF">QJS10_CPB18g01135</name>
</gene>
<dbReference type="InterPro" id="IPR000845">
    <property type="entry name" value="Nucleoside_phosphorylase_d"/>
</dbReference>
<evidence type="ECO:0000313" key="2">
    <source>
        <dbReference type="EMBL" id="KAK1289701.1"/>
    </source>
</evidence>
<dbReference type="SUPFAM" id="SSF53167">
    <property type="entry name" value="Purine and uridine phosphorylases"/>
    <property type="match status" value="1"/>
</dbReference>
<dbReference type="Proteomes" id="UP001180020">
    <property type="component" value="Unassembled WGS sequence"/>
</dbReference>